<dbReference type="GO" id="GO:0005737">
    <property type="term" value="C:cytoplasm"/>
    <property type="evidence" value="ECO:0007669"/>
    <property type="project" value="TreeGrafter"/>
</dbReference>
<feature type="region of interest" description="Disordered" evidence="2">
    <location>
        <begin position="286"/>
        <end position="335"/>
    </location>
</feature>
<dbReference type="InterPro" id="IPR011992">
    <property type="entry name" value="EF-hand-dom_pair"/>
</dbReference>
<dbReference type="PROSITE" id="PS00018">
    <property type="entry name" value="EF_HAND_1"/>
    <property type="match status" value="1"/>
</dbReference>
<dbReference type="EMBL" id="JAAGAX010000006">
    <property type="protein sequence ID" value="KAF2310239.1"/>
    <property type="molecule type" value="Genomic_DNA"/>
</dbReference>
<dbReference type="Proteomes" id="UP000467840">
    <property type="component" value="Chromosome 14"/>
</dbReference>
<dbReference type="Gene3D" id="1.10.238.10">
    <property type="entry name" value="EF-hand"/>
    <property type="match status" value="2"/>
</dbReference>
<dbReference type="Pfam" id="PF12763">
    <property type="entry name" value="EH"/>
    <property type="match status" value="2"/>
</dbReference>
<evidence type="ECO:0000256" key="2">
    <source>
        <dbReference type="SAM" id="MobiDB-lite"/>
    </source>
</evidence>
<dbReference type="CDD" id="cd00052">
    <property type="entry name" value="EH"/>
    <property type="match status" value="2"/>
</dbReference>
<name>A0A6A6ME37_HEVBR</name>
<dbReference type="InterPro" id="IPR018247">
    <property type="entry name" value="EF_Hand_1_Ca_BS"/>
</dbReference>
<feature type="domain" description="EH" evidence="3">
    <location>
        <begin position="339"/>
        <end position="402"/>
    </location>
</feature>
<evidence type="ECO:0000313" key="6">
    <source>
        <dbReference type="Proteomes" id="UP000467840"/>
    </source>
</evidence>
<evidence type="ECO:0000313" key="5">
    <source>
        <dbReference type="EMBL" id="KAF2310239.1"/>
    </source>
</evidence>
<dbReference type="GO" id="GO:0005509">
    <property type="term" value="F:calcium ion binding"/>
    <property type="evidence" value="ECO:0007669"/>
    <property type="project" value="InterPro"/>
</dbReference>
<feature type="compositionally biased region" description="Low complexity" evidence="2">
    <location>
        <begin position="300"/>
        <end position="330"/>
    </location>
</feature>
<protein>
    <submittedName>
        <fullName evidence="5">Uncharacterized protein</fullName>
    </submittedName>
</protein>
<organism evidence="5 6">
    <name type="scientific">Hevea brasiliensis</name>
    <name type="common">Para rubber tree</name>
    <name type="synonym">Siphonia brasiliensis</name>
    <dbReference type="NCBI Taxonomy" id="3981"/>
    <lineage>
        <taxon>Eukaryota</taxon>
        <taxon>Viridiplantae</taxon>
        <taxon>Streptophyta</taxon>
        <taxon>Embryophyta</taxon>
        <taxon>Tracheophyta</taxon>
        <taxon>Spermatophyta</taxon>
        <taxon>Magnoliopsida</taxon>
        <taxon>eudicotyledons</taxon>
        <taxon>Gunneridae</taxon>
        <taxon>Pentapetalae</taxon>
        <taxon>rosids</taxon>
        <taxon>fabids</taxon>
        <taxon>Malpighiales</taxon>
        <taxon>Euphorbiaceae</taxon>
        <taxon>Crotonoideae</taxon>
        <taxon>Micrandreae</taxon>
        <taxon>Hevea</taxon>
    </lineage>
</organism>
<feature type="compositionally biased region" description="Polar residues" evidence="2">
    <location>
        <begin position="142"/>
        <end position="212"/>
    </location>
</feature>
<dbReference type="PANTHER" id="PTHR11216">
    <property type="entry name" value="EH DOMAIN"/>
    <property type="match status" value="1"/>
</dbReference>
<dbReference type="GO" id="GO:0016197">
    <property type="term" value="P:endosomal transport"/>
    <property type="evidence" value="ECO:0007669"/>
    <property type="project" value="TreeGrafter"/>
</dbReference>
<sequence>MDQFEAYFRRADLDGDGRISGAEAVFFLQGANLPKQVLAQIWMHADQSHTGFLGRGEFYNALKLVTVAQSKRELTPDIVKAALYGPAAAKIPPPKINPPATPVQQSMRPPQAIPPGNASRPPQGIISPEFSRGGSMVGHSQAMPTSTASGPPQAILGSTSSTGMPGSNISTGWISGKTTAALTGPPSTSNTTMQPQTQVSLLSQPTASDSKASIVSGNGFATDSSFGGDVFSAISSTGKKETSVPAYSSSGPPALATAVPASSGGHLPVKSNSLDSLQSALAMQPLGGGQLQRAQSLPTSGQQVSASSSSSLASPSISLGLGSSSDDSQIPWPKMKPSDVQKYTKVFVEVDTDRDGRITGEQARNLFLSWRLPREVLKQVWDLSDQDSDSMLSLREFCFALI</sequence>
<feature type="domain" description="EF-hand" evidence="4">
    <location>
        <begin position="1"/>
        <end position="34"/>
    </location>
</feature>
<dbReference type="InterPro" id="IPR000261">
    <property type="entry name" value="EH_dom"/>
</dbReference>
<dbReference type="PROSITE" id="PS50031">
    <property type="entry name" value="EH"/>
    <property type="match status" value="2"/>
</dbReference>
<evidence type="ECO:0000259" key="4">
    <source>
        <dbReference type="PROSITE" id="PS50222"/>
    </source>
</evidence>
<keyword evidence="1" id="KW-0106">Calcium</keyword>
<dbReference type="InterPro" id="IPR002048">
    <property type="entry name" value="EF_hand_dom"/>
</dbReference>
<proteinExistence type="predicted"/>
<evidence type="ECO:0000256" key="1">
    <source>
        <dbReference type="ARBA" id="ARBA00022837"/>
    </source>
</evidence>
<feature type="domain" description="EH" evidence="3">
    <location>
        <begin position="1"/>
        <end position="90"/>
    </location>
</feature>
<evidence type="ECO:0000259" key="3">
    <source>
        <dbReference type="PROSITE" id="PS50031"/>
    </source>
</evidence>
<dbReference type="PROSITE" id="PS50222">
    <property type="entry name" value="EF_HAND_2"/>
    <property type="match status" value="2"/>
</dbReference>
<dbReference type="GO" id="GO:0006897">
    <property type="term" value="P:endocytosis"/>
    <property type="evidence" value="ECO:0007669"/>
    <property type="project" value="TreeGrafter"/>
</dbReference>
<dbReference type="GO" id="GO:0005634">
    <property type="term" value="C:nucleus"/>
    <property type="evidence" value="ECO:0007669"/>
    <property type="project" value="TreeGrafter"/>
</dbReference>
<dbReference type="AlphaFoldDB" id="A0A6A6ME37"/>
<feature type="region of interest" description="Disordered" evidence="2">
    <location>
        <begin position="101"/>
        <end position="212"/>
    </location>
</feature>
<dbReference type="SMART" id="SM00054">
    <property type="entry name" value="EFh"/>
    <property type="match status" value="3"/>
</dbReference>
<dbReference type="PANTHER" id="PTHR11216:SF137">
    <property type="entry name" value="CALCIUM-BINDING EF HAND FAMILY PROTEIN"/>
    <property type="match status" value="1"/>
</dbReference>
<comment type="caution">
    <text evidence="5">The sequence shown here is derived from an EMBL/GenBank/DDBJ whole genome shotgun (WGS) entry which is preliminary data.</text>
</comment>
<feature type="domain" description="EF-hand" evidence="4">
    <location>
        <begin position="372"/>
        <end position="402"/>
    </location>
</feature>
<accession>A0A6A6ME37</accession>
<dbReference type="SUPFAM" id="SSF47473">
    <property type="entry name" value="EF-hand"/>
    <property type="match status" value="1"/>
</dbReference>
<reference evidence="5 6" key="1">
    <citation type="journal article" date="2020" name="Mol. Plant">
        <title>The Chromosome-Based Rubber Tree Genome Provides New Insights into Spurge Genome Evolution and Rubber Biosynthesis.</title>
        <authorList>
            <person name="Liu J."/>
            <person name="Shi C."/>
            <person name="Shi C.C."/>
            <person name="Li W."/>
            <person name="Zhang Q.J."/>
            <person name="Zhang Y."/>
            <person name="Li K."/>
            <person name="Lu H.F."/>
            <person name="Shi C."/>
            <person name="Zhu S.T."/>
            <person name="Xiao Z.Y."/>
            <person name="Nan H."/>
            <person name="Yue Y."/>
            <person name="Zhu X.G."/>
            <person name="Wu Y."/>
            <person name="Hong X.N."/>
            <person name="Fan G.Y."/>
            <person name="Tong Y."/>
            <person name="Zhang D."/>
            <person name="Mao C.L."/>
            <person name="Liu Y.L."/>
            <person name="Hao S.J."/>
            <person name="Liu W.Q."/>
            <person name="Lv M.Q."/>
            <person name="Zhang H.B."/>
            <person name="Liu Y."/>
            <person name="Hu-Tang G.R."/>
            <person name="Wang J.P."/>
            <person name="Wang J.H."/>
            <person name="Sun Y.H."/>
            <person name="Ni S.B."/>
            <person name="Chen W.B."/>
            <person name="Zhang X.C."/>
            <person name="Jiao Y.N."/>
            <person name="Eichler E.E."/>
            <person name="Li G.H."/>
            <person name="Liu X."/>
            <person name="Gao L.Z."/>
        </authorList>
    </citation>
    <scope>NUCLEOTIDE SEQUENCE [LARGE SCALE GENOMIC DNA]</scope>
    <source>
        <strain evidence="6">cv. GT1</strain>
        <tissue evidence="5">Leaf</tissue>
    </source>
</reference>
<keyword evidence="6" id="KW-1185">Reference proteome</keyword>
<dbReference type="GO" id="GO:0005886">
    <property type="term" value="C:plasma membrane"/>
    <property type="evidence" value="ECO:0007669"/>
    <property type="project" value="TreeGrafter"/>
</dbReference>
<gene>
    <name evidence="5" type="ORF">GH714_007372</name>
</gene>
<dbReference type="SMART" id="SM00027">
    <property type="entry name" value="EH"/>
    <property type="match status" value="2"/>
</dbReference>